<dbReference type="InterPro" id="IPR026268">
    <property type="entry name" value="RseC"/>
</dbReference>
<keyword evidence="1" id="KW-0472">Membrane</keyword>
<accession>A0A2S6H998</accession>
<keyword evidence="1" id="KW-1133">Transmembrane helix</keyword>
<organism evidence="2 3">
    <name type="scientific">Methylobacter tundripaludum</name>
    <dbReference type="NCBI Taxonomy" id="173365"/>
    <lineage>
        <taxon>Bacteria</taxon>
        <taxon>Pseudomonadati</taxon>
        <taxon>Pseudomonadota</taxon>
        <taxon>Gammaproteobacteria</taxon>
        <taxon>Methylococcales</taxon>
        <taxon>Methylococcaceae</taxon>
        <taxon>Methylobacter</taxon>
    </lineage>
</organism>
<gene>
    <name evidence="2" type="ORF">B0F87_11224</name>
</gene>
<evidence type="ECO:0000313" key="3">
    <source>
        <dbReference type="Proteomes" id="UP000240010"/>
    </source>
</evidence>
<reference evidence="2 3" key="1">
    <citation type="submission" date="2018-02" db="EMBL/GenBank/DDBJ databases">
        <title>Subsurface microbial communities from deep shales in Ohio and West Virginia, USA.</title>
        <authorList>
            <person name="Wrighton K."/>
        </authorList>
    </citation>
    <scope>NUCLEOTIDE SEQUENCE [LARGE SCALE GENOMIC DNA]</scope>
    <source>
        <strain evidence="2 3">OWC-DMM</strain>
    </source>
</reference>
<protein>
    <submittedName>
        <fullName evidence="2">RseC/MucC-like positive regulator of sigma(E)</fullName>
    </submittedName>
</protein>
<keyword evidence="1" id="KW-0812">Transmembrane</keyword>
<dbReference type="PANTHER" id="PTHR35867:SF1">
    <property type="entry name" value="PROTEIN RSEC"/>
    <property type="match status" value="1"/>
</dbReference>
<proteinExistence type="predicted"/>
<feature type="transmembrane region" description="Helical" evidence="1">
    <location>
        <begin position="104"/>
        <end position="124"/>
    </location>
</feature>
<dbReference type="InterPro" id="IPR007359">
    <property type="entry name" value="SigmaE_reg_RseC_MucC"/>
</dbReference>
<evidence type="ECO:0000313" key="2">
    <source>
        <dbReference type="EMBL" id="PPK73973.1"/>
    </source>
</evidence>
<comment type="caution">
    <text evidence="2">The sequence shown here is derived from an EMBL/GenBank/DDBJ whole genome shotgun (WGS) entry which is preliminary data.</text>
</comment>
<evidence type="ECO:0000256" key="1">
    <source>
        <dbReference type="SAM" id="Phobius"/>
    </source>
</evidence>
<dbReference type="RefSeq" id="WP_104430089.1">
    <property type="nucleotide sequence ID" value="NZ_PTIZ01000012.1"/>
</dbReference>
<name>A0A2S6H998_9GAMM</name>
<dbReference type="EMBL" id="PTIZ01000012">
    <property type="protein sequence ID" value="PPK73973.1"/>
    <property type="molecule type" value="Genomic_DNA"/>
</dbReference>
<dbReference type="Proteomes" id="UP000240010">
    <property type="component" value="Unassembled WGS sequence"/>
</dbReference>
<feature type="transmembrane region" description="Helical" evidence="1">
    <location>
        <begin position="77"/>
        <end position="98"/>
    </location>
</feature>
<dbReference type="AlphaFoldDB" id="A0A2S6H998"/>
<dbReference type="PANTHER" id="PTHR35867">
    <property type="entry name" value="PROTEIN RSEC"/>
    <property type="match status" value="1"/>
</dbReference>
<dbReference type="Pfam" id="PF04246">
    <property type="entry name" value="RseC_MucC"/>
    <property type="match status" value="1"/>
</dbReference>
<dbReference type="PIRSF" id="PIRSF004923">
    <property type="entry name" value="RseC"/>
    <property type="match status" value="1"/>
</dbReference>
<sequence>MIEELAVVVKIENHQVWVEGGQNSACGGCLQKASCTTNAIGSVLKKKSVPVDSDIQLKTGDQVMVAIDENLLLRASLLLYLVPLIALFTGAGMADWLLPVDARYADLWTAGSAVLSLIISLWLINKVQSLLILNYYARPVVVRKV</sequence>